<gene>
    <name evidence="2" type="ORF">CLV51_1103</name>
</gene>
<evidence type="ECO:0000313" key="2">
    <source>
        <dbReference type="EMBL" id="PSL42787.1"/>
    </source>
</evidence>
<keyword evidence="1" id="KW-0472">Membrane</keyword>
<evidence type="ECO:0000313" key="3">
    <source>
        <dbReference type="Proteomes" id="UP000240971"/>
    </source>
</evidence>
<dbReference type="AlphaFoldDB" id="A0A2P8H977"/>
<reference evidence="2 3" key="1">
    <citation type="submission" date="2018-03" db="EMBL/GenBank/DDBJ databases">
        <title>Genomic Encyclopedia of Archaeal and Bacterial Type Strains, Phase II (KMG-II): from individual species to whole genera.</title>
        <authorList>
            <person name="Goeker M."/>
        </authorList>
    </citation>
    <scope>NUCLEOTIDE SEQUENCE [LARGE SCALE GENOMIC DNA]</scope>
    <source>
        <strain evidence="2 3">DSM 24859</strain>
    </source>
</reference>
<name>A0A2P8H977_CHINA</name>
<protein>
    <submittedName>
        <fullName evidence="2">Uncharacterized protein</fullName>
    </submittedName>
</protein>
<dbReference type="Proteomes" id="UP000240971">
    <property type="component" value="Unassembled WGS sequence"/>
</dbReference>
<feature type="transmembrane region" description="Helical" evidence="1">
    <location>
        <begin position="9"/>
        <end position="30"/>
    </location>
</feature>
<sequence>MKLEHPANVYIYSTFPYMIMAALVMMTVSYQNTPGLVFLRIELTL</sequence>
<keyword evidence="1" id="KW-0812">Transmembrane</keyword>
<keyword evidence="1" id="KW-1133">Transmembrane helix</keyword>
<proteinExistence type="predicted"/>
<organism evidence="2 3">
    <name type="scientific">Chitinophaga niastensis</name>
    <dbReference type="NCBI Taxonomy" id="536980"/>
    <lineage>
        <taxon>Bacteria</taxon>
        <taxon>Pseudomonadati</taxon>
        <taxon>Bacteroidota</taxon>
        <taxon>Chitinophagia</taxon>
        <taxon>Chitinophagales</taxon>
        <taxon>Chitinophagaceae</taxon>
        <taxon>Chitinophaga</taxon>
    </lineage>
</organism>
<accession>A0A2P8H977</accession>
<dbReference type="EMBL" id="PYAW01000010">
    <property type="protein sequence ID" value="PSL42787.1"/>
    <property type="molecule type" value="Genomic_DNA"/>
</dbReference>
<evidence type="ECO:0000256" key="1">
    <source>
        <dbReference type="SAM" id="Phobius"/>
    </source>
</evidence>
<comment type="caution">
    <text evidence="2">The sequence shown here is derived from an EMBL/GenBank/DDBJ whole genome shotgun (WGS) entry which is preliminary data.</text>
</comment>
<keyword evidence="3" id="KW-1185">Reference proteome</keyword>